<protein>
    <submittedName>
        <fullName evidence="3">SRPBCC family protein</fullName>
    </submittedName>
</protein>
<dbReference type="SUPFAM" id="SSF55961">
    <property type="entry name" value="Bet v1-like"/>
    <property type="match status" value="1"/>
</dbReference>
<dbReference type="RefSeq" id="WP_377945613.1">
    <property type="nucleotide sequence ID" value="NZ_JBHUCX010000099.1"/>
</dbReference>
<evidence type="ECO:0000256" key="1">
    <source>
        <dbReference type="ARBA" id="ARBA00006817"/>
    </source>
</evidence>
<dbReference type="EMBL" id="JBHUCX010000099">
    <property type="protein sequence ID" value="MFD1677700.1"/>
    <property type="molecule type" value="Genomic_DNA"/>
</dbReference>
<feature type="domain" description="Activator of Hsp90 ATPase homologue 1/2-like C-terminal" evidence="2">
    <location>
        <begin position="14"/>
        <end position="143"/>
    </location>
</feature>
<dbReference type="InterPro" id="IPR013538">
    <property type="entry name" value="ASHA1/2-like_C"/>
</dbReference>
<sequence length="154" mass="17751">MNQNTYLYVTYIATTSEKLWRALTEGEFTSQYFFSRRIKSDWQVGAPVHYHRPNGDLDVFGEVLAANPYTHLSYTWSVPGDVTEREEPTRVTFDIESIDETTVKLTLKHENLLPEDWFEEGQGFYGYNNGWPAILSNLKTYMETGKALPPIVAD</sequence>
<keyword evidence="4" id="KW-1185">Reference proteome</keyword>
<name>A0ABW4JPE1_9BACL</name>
<dbReference type="InterPro" id="IPR023393">
    <property type="entry name" value="START-like_dom_sf"/>
</dbReference>
<dbReference type="CDD" id="cd08893">
    <property type="entry name" value="SRPBCC_CalC_Aha1-like_GntR-HTH"/>
    <property type="match status" value="1"/>
</dbReference>
<accession>A0ABW4JPE1</accession>
<dbReference type="Proteomes" id="UP001597079">
    <property type="component" value="Unassembled WGS sequence"/>
</dbReference>
<evidence type="ECO:0000259" key="2">
    <source>
        <dbReference type="Pfam" id="PF08327"/>
    </source>
</evidence>
<organism evidence="3 4">
    <name type="scientific">Alicyclobacillus fodiniaquatilis</name>
    <dbReference type="NCBI Taxonomy" id="1661150"/>
    <lineage>
        <taxon>Bacteria</taxon>
        <taxon>Bacillati</taxon>
        <taxon>Bacillota</taxon>
        <taxon>Bacilli</taxon>
        <taxon>Bacillales</taxon>
        <taxon>Alicyclobacillaceae</taxon>
        <taxon>Alicyclobacillus</taxon>
    </lineage>
</organism>
<gene>
    <name evidence="3" type="ORF">ACFSB2_23850</name>
</gene>
<evidence type="ECO:0000313" key="3">
    <source>
        <dbReference type="EMBL" id="MFD1677700.1"/>
    </source>
</evidence>
<comment type="similarity">
    <text evidence="1">Belongs to the AHA1 family.</text>
</comment>
<dbReference type="Gene3D" id="3.30.530.20">
    <property type="match status" value="1"/>
</dbReference>
<comment type="caution">
    <text evidence="3">The sequence shown here is derived from an EMBL/GenBank/DDBJ whole genome shotgun (WGS) entry which is preliminary data.</text>
</comment>
<dbReference type="Pfam" id="PF08327">
    <property type="entry name" value="AHSA1"/>
    <property type="match status" value="1"/>
</dbReference>
<reference evidence="4" key="1">
    <citation type="journal article" date="2019" name="Int. J. Syst. Evol. Microbiol.">
        <title>The Global Catalogue of Microorganisms (GCM) 10K type strain sequencing project: providing services to taxonomists for standard genome sequencing and annotation.</title>
        <authorList>
            <consortium name="The Broad Institute Genomics Platform"/>
            <consortium name="The Broad Institute Genome Sequencing Center for Infectious Disease"/>
            <person name="Wu L."/>
            <person name="Ma J."/>
        </authorList>
    </citation>
    <scope>NUCLEOTIDE SEQUENCE [LARGE SCALE GENOMIC DNA]</scope>
    <source>
        <strain evidence="4">CGMCC 1.12286</strain>
    </source>
</reference>
<evidence type="ECO:0000313" key="4">
    <source>
        <dbReference type="Proteomes" id="UP001597079"/>
    </source>
</evidence>
<proteinExistence type="inferred from homology"/>